<evidence type="ECO:0000259" key="1">
    <source>
        <dbReference type="Pfam" id="PF22936"/>
    </source>
</evidence>
<accession>A0A9D5BI69</accession>
<name>A0A9D5BI69_PEA</name>
<dbReference type="AlphaFoldDB" id="A0A9D5BI69"/>
<dbReference type="Gramene" id="Psat01G0257200-T1">
    <property type="protein sequence ID" value="KAI5443991.1"/>
    <property type="gene ID" value="KIW84_012572"/>
</dbReference>
<dbReference type="InterPro" id="IPR054722">
    <property type="entry name" value="PolX-like_BBD"/>
</dbReference>
<evidence type="ECO:0000313" key="3">
    <source>
        <dbReference type="Proteomes" id="UP001058974"/>
    </source>
</evidence>
<reference evidence="2 3" key="1">
    <citation type="journal article" date="2022" name="Nat. Genet.">
        <title>Improved pea reference genome and pan-genome highlight genomic features and evolutionary characteristics.</title>
        <authorList>
            <person name="Yang T."/>
            <person name="Liu R."/>
            <person name="Luo Y."/>
            <person name="Hu S."/>
            <person name="Wang D."/>
            <person name="Wang C."/>
            <person name="Pandey M.K."/>
            <person name="Ge S."/>
            <person name="Xu Q."/>
            <person name="Li N."/>
            <person name="Li G."/>
            <person name="Huang Y."/>
            <person name="Saxena R.K."/>
            <person name="Ji Y."/>
            <person name="Li M."/>
            <person name="Yan X."/>
            <person name="He Y."/>
            <person name="Liu Y."/>
            <person name="Wang X."/>
            <person name="Xiang C."/>
            <person name="Varshney R.K."/>
            <person name="Ding H."/>
            <person name="Gao S."/>
            <person name="Zong X."/>
        </authorList>
    </citation>
    <scope>NUCLEOTIDE SEQUENCE [LARGE SCALE GENOMIC DNA]</scope>
    <source>
        <strain evidence="2 3">cv. Zhongwan 6</strain>
    </source>
</reference>
<proteinExistence type="predicted"/>
<gene>
    <name evidence="2" type="ORF">KIW84_012572</name>
</gene>
<evidence type="ECO:0000313" key="2">
    <source>
        <dbReference type="EMBL" id="KAI5443991.1"/>
    </source>
</evidence>
<dbReference type="EMBL" id="JAMSHJ010000001">
    <property type="protein sequence ID" value="KAI5443991.1"/>
    <property type="molecule type" value="Genomic_DNA"/>
</dbReference>
<organism evidence="2 3">
    <name type="scientific">Pisum sativum</name>
    <name type="common">Garden pea</name>
    <name type="synonym">Lathyrus oleraceus</name>
    <dbReference type="NCBI Taxonomy" id="3888"/>
    <lineage>
        <taxon>Eukaryota</taxon>
        <taxon>Viridiplantae</taxon>
        <taxon>Streptophyta</taxon>
        <taxon>Embryophyta</taxon>
        <taxon>Tracheophyta</taxon>
        <taxon>Spermatophyta</taxon>
        <taxon>Magnoliopsida</taxon>
        <taxon>eudicotyledons</taxon>
        <taxon>Gunneridae</taxon>
        <taxon>Pentapetalae</taxon>
        <taxon>rosids</taxon>
        <taxon>fabids</taxon>
        <taxon>Fabales</taxon>
        <taxon>Fabaceae</taxon>
        <taxon>Papilionoideae</taxon>
        <taxon>50 kb inversion clade</taxon>
        <taxon>NPAAA clade</taxon>
        <taxon>Hologalegina</taxon>
        <taxon>IRL clade</taxon>
        <taxon>Fabeae</taxon>
        <taxon>Lathyrus</taxon>
    </lineage>
</organism>
<comment type="caution">
    <text evidence="2">The sequence shown here is derived from an EMBL/GenBank/DDBJ whole genome shotgun (WGS) entry which is preliminary data.</text>
</comment>
<dbReference type="Pfam" id="PF22936">
    <property type="entry name" value="Pol_BBD"/>
    <property type="match status" value="1"/>
</dbReference>
<dbReference type="Proteomes" id="UP001058974">
    <property type="component" value="Chromosome 1"/>
</dbReference>
<keyword evidence="3" id="KW-1185">Reference proteome</keyword>
<protein>
    <recommendedName>
        <fullName evidence="1">Retrovirus-related Pol polyprotein from transposon TNT 1-94-like beta-barrel domain-containing protein</fullName>
    </recommendedName>
</protein>
<feature type="domain" description="Retrovirus-related Pol polyprotein from transposon TNT 1-94-like beta-barrel" evidence="1">
    <location>
        <begin position="52"/>
        <end position="125"/>
    </location>
</feature>
<sequence>MGSTNDSGSMTLTKDQYQNLMALLEKNTRPIHLTKGGKSYITSFNVHSNVNWILDIGATYHIFHSLDWFIKYGEINPILVNLLNENSIAVFICGTVKLSNQLIIEGVLYLPKFEVNLILVSKMCKDKDFNMVFETEKCVVQSRKDLRKIGLDKELDGLYYLEA</sequence>